<evidence type="ECO:0000313" key="1">
    <source>
        <dbReference type="Proteomes" id="UP000095281"/>
    </source>
</evidence>
<dbReference type="AlphaFoldDB" id="A0A1I8B4U7"/>
<reference evidence="2" key="1">
    <citation type="submission" date="2016-11" db="UniProtKB">
        <authorList>
            <consortium name="WormBaseParasite"/>
        </authorList>
    </citation>
    <scope>IDENTIFICATION</scope>
</reference>
<dbReference type="WBParaSite" id="MhA1_Contig1425.frz3.gene2">
    <property type="protein sequence ID" value="MhA1_Contig1425.frz3.gene2"/>
    <property type="gene ID" value="MhA1_Contig1425.frz3.gene2"/>
</dbReference>
<name>A0A1I8B4U7_MELHA</name>
<proteinExistence type="predicted"/>
<evidence type="ECO:0000313" key="2">
    <source>
        <dbReference type="WBParaSite" id="MhA1_Contig1425.frz3.gene2"/>
    </source>
</evidence>
<keyword evidence="1" id="KW-1185">Reference proteome</keyword>
<organism evidence="1 2">
    <name type="scientific">Meloidogyne hapla</name>
    <name type="common">Root-knot nematode worm</name>
    <dbReference type="NCBI Taxonomy" id="6305"/>
    <lineage>
        <taxon>Eukaryota</taxon>
        <taxon>Metazoa</taxon>
        <taxon>Ecdysozoa</taxon>
        <taxon>Nematoda</taxon>
        <taxon>Chromadorea</taxon>
        <taxon>Rhabditida</taxon>
        <taxon>Tylenchina</taxon>
        <taxon>Tylenchomorpha</taxon>
        <taxon>Tylenchoidea</taxon>
        <taxon>Meloidogynidae</taxon>
        <taxon>Meloidogyninae</taxon>
        <taxon>Meloidogyne</taxon>
    </lineage>
</organism>
<protein>
    <submittedName>
        <fullName evidence="2">C-type lectin domain-containing protein</fullName>
    </submittedName>
</protein>
<accession>A0A1I8B4U7</accession>
<sequence>MEYEAYSVSGLKITMPASNKVDLQTASFSLPAILSHRICGKIFTTPPASNKYLDDRVAELSGLWFNLDDGKSKQYERKDITYILNEKLAGNWMDPRVDCWTKNYVCKLN</sequence>
<dbReference type="Proteomes" id="UP000095281">
    <property type="component" value="Unplaced"/>
</dbReference>